<feature type="compositionally biased region" description="Gly residues" evidence="1">
    <location>
        <begin position="32"/>
        <end position="41"/>
    </location>
</feature>
<reference evidence="2 3" key="1">
    <citation type="submission" date="2023-05" db="EMBL/GenBank/DDBJ databases">
        <authorList>
            <person name="Zhang X."/>
        </authorList>
    </citation>
    <scope>NUCLEOTIDE SEQUENCE [LARGE SCALE GENOMIC DNA]</scope>
    <source>
        <strain evidence="2 3">DM2B3-1</strain>
    </source>
</reference>
<sequence>MTNRAAFGFGVKQIHSETTGRRSYHEILTEGQRGGAEGQKK</sequence>
<dbReference type="EMBL" id="JASJOT010000011">
    <property type="protein sequence ID" value="MDJ1494799.1"/>
    <property type="molecule type" value="Genomic_DNA"/>
</dbReference>
<protein>
    <submittedName>
        <fullName evidence="2">Uncharacterized protein</fullName>
    </submittedName>
</protein>
<keyword evidence="3" id="KW-1185">Reference proteome</keyword>
<accession>A0ABT7CQ54</accession>
<organism evidence="2 3">
    <name type="scientific">Xanthocytophaga flava</name>
    <dbReference type="NCBI Taxonomy" id="3048013"/>
    <lineage>
        <taxon>Bacteria</taxon>
        <taxon>Pseudomonadati</taxon>
        <taxon>Bacteroidota</taxon>
        <taxon>Cytophagia</taxon>
        <taxon>Cytophagales</taxon>
        <taxon>Rhodocytophagaceae</taxon>
        <taxon>Xanthocytophaga</taxon>
    </lineage>
</organism>
<dbReference type="RefSeq" id="WP_313998258.1">
    <property type="nucleotide sequence ID" value="NZ_JASJOT010000011.1"/>
</dbReference>
<gene>
    <name evidence="2" type="ORF">QNI19_17805</name>
</gene>
<dbReference type="Proteomes" id="UP001228581">
    <property type="component" value="Unassembled WGS sequence"/>
</dbReference>
<evidence type="ECO:0000313" key="2">
    <source>
        <dbReference type="EMBL" id="MDJ1494799.1"/>
    </source>
</evidence>
<feature type="compositionally biased region" description="Basic and acidic residues" evidence="1">
    <location>
        <begin position="16"/>
        <end position="28"/>
    </location>
</feature>
<evidence type="ECO:0000313" key="3">
    <source>
        <dbReference type="Proteomes" id="UP001228581"/>
    </source>
</evidence>
<evidence type="ECO:0000256" key="1">
    <source>
        <dbReference type="SAM" id="MobiDB-lite"/>
    </source>
</evidence>
<feature type="region of interest" description="Disordered" evidence="1">
    <location>
        <begin position="16"/>
        <end position="41"/>
    </location>
</feature>
<comment type="caution">
    <text evidence="2">The sequence shown here is derived from an EMBL/GenBank/DDBJ whole genome shotgun (WGS) entry which is preliminary data.</text>
</comment>
<proteinExistence type="predicted"/>
<name>A0ABT7CQ54_9BACT</name>